<accession>A0A517Y322</accession>
<protein>
    <submittedName>
        <fullName evidence="1">Uncharacterized protein</fullName>
    </submittedName>
</protein>
<keyword evidence="2" id="KW-1185">Reference proteome</keyword>
<proteinExistence type="predicted"/>
<dbReference type="OrthoDB" id="9986761at2"/>
<dbReference type="AlphaFoldDB" id="A0A517Y322"/>
<sequence>MAHRGRRDADERLAALLAAGRTVREAAGEAQVSERTAHRRQADPAFAARVAELRGQMVAAATGRLADGLGEAVGVLRALLAHDNPAVRLRAAAKVVELGVKLVVAADEARRLEALEEQMDRLDAEAGGPGER</sequence>
<dbReference type="Proteomes" id="UP000319576">
    <property type="component" value="Chromosome"/>
</dbReference>
<name>A0A517Y322_9BACT</name>
<dbReference type="EMBL" id="CP036273">
    <property type="protein sequence ID" value="QDU24200.1"/>
    <property type="molecule type" value="Genomic_DNA"/>
</dbReference>
<dbReference type="RefSeq" id="WP_145244379.1">
    <property type="nucleotide sequence ID" value="NZ_CP036273.1"/>
</dbReference>
<reference evidence="1 2" key="1">
    <citation type="submission" date="2019-02" db="EMBL/GenBank/DDBJ databases">
        <title>Deep-cultivation of Planctomycetes and their phenomic and genomic characterization uncovers novel biology.</title>
        <authorList>
            <person name="Wiegand S."/>
            <person name="Jogler M."/>
            <person name="Boedeker C."/>
            <person name="Pinto D."/>
            <person name="Vollmers J."/>
            <person name="Rivas-Marin E."/>
            <person name="Kohn T."/>
            <person name="Peeters S.H."/>
            <person name="Heuer A."/>
            <person name="Rast P."/>
            <person name="Oberbeckmann S."/>
            <person name="Bunk B."/>
            <person name="Jeske O."/>
            <person name="Meyerdierks A."/>
            <person name="Storesund J.E."/>
            <person name="Kallscheuer N."/>
            <person name="Luecker S."/>
            <person name="Lage O.M."/>
            <person name="Pohl T."/>
            <person name="Merkel B.J."/>
            <person name="Hornburger P."/>
            <person name="Mueller R.-W."/>
            <person name="Bruemmer F."/>
            <person name="Labrenz M."/>
            <person name="Spormann A.M."/>
            <person name="Op den Camp H."/>
            <person name="Overmann J."/>
            <person name="Amann R."/>
            <person name="Jetten M.S.M."/>
            <person name="Mascher T."/>
            <person name="Medema M.H."/>
            <person name="Devos D.P."/>
            <person name="Kaster A.-K."/>
            <person name="Ovreas L."/>
            <person name="Rohde M."/>
            <person name="Galperin M.Y."/>
            <person name="Jogler C."/>
        </authorList>
    </citation>
    <scope>NUCLEOTIDE SEQUENCE [LARGE SCALE GENOMIC DNA]</scope>
    <source>
        <strain evidence="1 2">ETA_A1</strain>
    </source>
</reference>
<evidence type="ECO:0000313" key="2">
    <source>
        <dbReference type="Proteomes" id="UP000319576"/>
    </source>
</evidence>
<evidence type="ECO:0000313" key="1">
    <source>
        <dbReference type="EMBL" id="QDU24200.1"/>
    </source>
</evidence>
<dbReference type="KEGG" id="uli:ETAA1_62140"/>
<gene>
    <name evidence="1" type="ORF">ETAA1_62140</name>
</gene>
<organism evidence="1 2">
    <name type="scientific">Urbifossiella limnaea</name>
    <dbReference type="NCBI Taxonomy" id="2528023"/>
    <lineage>
        <taxon>Bacteria</taxon>
        <taxon>Pseudomonadati</taxon>
        <taxon>Planctomycetota</taxon>
        <taxon>Planctomycetia</taxon>
        <taxon>Gemmatales</taxon>
        <taxon>Gemmataceae</taxon>
        <taxon>Urbifossiella</taxon>
    </lineage>
</organism>